<reference evidence="1 2" key="1">
    <citation type="submission" date="2023-08" db="EMBL/GenBank/DDBJ databases">
        <title>A Necator americanus chromosomal reference genome.</title>
        <authorList>
            <person name="Ilik V."/>
            <person name="Petrzelkova K.J."/>
            <person name="Pardy F."/>
            <person name="Fuh T."/>
            <person name="Niatou-Singa F.S."/>
            <person name="Gouil Q."/>
            <person name="Baker L."/>
            <person name="Ritchie M.E."/>
            <person name="Jex A.R."/>
            <person name="Gazzola D."/>
            <person name="Li H."/>
            <person name="Toshio Fujiwara R."/>
            <person name="Zhan B."/>
            <person name="Aroian R.V."/>
            <person name="Pafco B."/>
            <person name="Schwarz E.M."/>
        </authorList>
    </citation>
    <scope>NUCLEOTIDE SEQUENCE [LARGE SCALE GENOMIC DNA]</scope>
    <source>
        <strain evidence="1 2">Aroian</strain>
        <tissue evidence="1">Whole animal</tissue>
    </source>
</reference>
<comment type="caution">
    <text evidence="1">The sequence shown here is derived from an EMBL/GenBank/DDBJ whole genome shotgun (WGS) entry which is preliminary data.</text>
</comment>
<organism evidence="1 2">
    <name type="scientific">Necator americanus</name>
    <name type="common">Human hookworm</name>
    <dbReference type="NCBI Taxonomy" id="51031"/>
    <lineage>
        <taxon>Eukaryota</taxon>
        <taxon>Metazoa</taxon>
        <taxon>Ecdysozoa</taxon>
        <taxon>Nematoda</taxon>
        <taxon>Chromadorea</taxon>
        <taxon>Rhabditida</taxon>
        <taxon>Rhabditina</taxon>
        <taxon>Rhabditomorpha</taxon>
        <taxon>Strongyloidea</taxon>
        <taxon>Ancylostomatidae</taxon>
        <taxon>Bunostominae</taxon>
        <taxon>Necator</taxon>
    </lineage>
</organism>
<keyword evidence="2" id="KW-1185">Reference proteome</keyword>
<evidence type="ECO:0000313" key="1">
    <source>
        <dbReference type="EMBL" id="KAK6743402.1"/>
    </source>
</evidence>
<proteinExistence type="predicted"/>
<accession>A0ABR1CYK0</accession>
<sequence>MVEEEALLQCFSQPIYLAELLLQKAIRALAQRSHFLDRKFHHELSVRKTAQFCAGMILRTLNVTKLMHISFKFFNLSGF</sequence>
<dbReference type="Proteomes" id="UP001303046">
    <property type="component" value="Unassembled WGS sequence"/>
</dbReference>
<dbReference type="EMBL" id="JAVFWL010000003">
    <property type="protein sequence ID" value="KAK6743402.1"/>
    <property type="molecule type" value="Genomic_DNA"/>
</dbReference>
<name>A0ABR1CYK0_NECAM</name>
<evidence type="ECO:0000313" key="2">
    <source>
        <dbReference type="Proteomes" id="UP001303046"/>
    </source>
</evidence>
<gene>
    <name evidence="1" type="primary">Necator_chrIII.g11343</name>
    <name evidence="1" type="ORF">RB195_010578</name>
</gene>
<protein>
    <submittedName>
        <fullName evidence="1">Uncharacterized protein</fullName>
    </submittedName>
</protein>